<evidence type="ECO:0000256" key="3">
    <source>
        <dbReference type="ARBA" id="ARBA00023235"/>
    </source>
</evidence>
<comment type="catalytic activity">
    <reaction evidence="4">
        <text>uridine(13) in tRNA = pseudouridine(13) in tRNA</text>
        <dbReference type="Rhea" id="RHEA:42540"/>
        <dbReference type="Rhea" id="RHEA-COMP:10105"/>
        <dbReference type="Rhea" id="RHEA-COMP:10106"/>
        <dbReference type="ChEBI" id="CHEBI:65314"/>
        <dbReference type="ChEBI" id="CHEBI:65315"/>
        <dbReference type="EC" id="5.4.99.27"/>
    </reaction>
</comment>
<dbReference type="EC" id="5.4.99.27" evidence="4"/>
<dbReference type="GO" id="GO:0005829">
    <property type="term" value="C:cytosol"/>
    <property type="evidence" value="ECO:0007669"/>
    <property type="project" value="TreeGrafter"/>
</dbReference>
<evidence type="ECO:0000256" key="2">
    <source>
        <dbReference type="ARBA" id="ARBA00022694"/>
    </source>
</evidence>
<dbReference type="InterPro" id="IPR050170">
    <property type="entry name" value="TruD_pseudoU_synthase"/>
</dbReference>
<dbReference type="PANTHER" id="PTHR47811:SF1">
    <property type="entry name" value="TRNA PSEUDOURIDINE SYNTHASE D"/>
    <property type="match status" value="1"/>
</dbReference>
<dbReference type="NCBIfam" id="NF002154">
    <property type="entry name" value="PRK00984.1-3"/>
    <property type="match status" value="1"/>
</dbReference>
<evidence type="ECO:0000256" key="4">
    <source>
        <dbReference type="HAMAP-Rule" id="MF_01082"/>
    </source>
</evidence>
<dbReference type="KEGG" id="clx:CLAN_0647"/>
<organism evidence="6 7">
    <name type="scientific">Campylobacter lanienae NCTC 13004</name>
    <dbReference type="NCBI Taxonomy" id="1031753"/>
    <lineage>
        <taxon>Bacteria</taxon>
        <taxon>Pseudomonadati</taxon>
        <taxon>Campylobacterota</taxon>
        <taxon>Epsilonproteobacteria</taxon>
        <taxon>Campylobacterales</taxon>
        <taxon>Campylobacteraceae</taxon>
        <taxon>Campylobacter</taxon>
    </lineage>
</organism>
<dbReference type="Gene3D" id="3.30.2350.20">
    <property type="entry name" value="TruD, catalytic domain"/>
    <property type="match status" value="1"/>
</dbReference>
<dbReference type="InterPro" id="IPR020103">
    <property type="entry name" value="PsdUridine_synth_cat_dom_sf"/>
</dbReference>
<dbReference type="InterPro" id="IPR011760">
    <property type="entry name" value="PsdUridine_synth_TruD_insert"/>
</dbReference>
<dbReference type="SUPFAM" id="SSF55120">
    <property type="entry name" value="Pseudouridine synthase"/>
    <property type="match status" value="1"/>
</dbReference>
<evidence type="ECO:0000313" key="6">
    <source>
        <dbReference type="EMBL" id="ARQ97395.1"/>
    </source>
</evidence>
<comment type="function">
    <text evidence="4">Responsible for synthesis of pseudouridine from uracil-13 in transfer RNAs.</text>
</comment>
<reference evidence="7" key="1">
    <citation type="journal article" date="2017" name="Genome Biol. Evol.">
        <title>Comparative Genomic Analysis Identifies a Campylobacter Clade Deficient in Selenium Metabolism.</title>
        <authorList>
            <person name="Miller W.G."/>
            <person name="Yee E."/>
            <person name="Lopes B.S."/>
            <person name="Chapman M.H."/>
            <person name="Huynh S."/>
            <person name="Bono J.L."/>
            <person name="Parker C.T."/>
            <person name="Strachan N.J.C."/>
            <person name="Forbes K.J."/>
        </authorList>
    </citation>
    <scope>NUCLEOTIDE SEQUENCE [LARGE SCALE GENOMIC DNA]</scope>
    <source>
        <strain evidence="7">NCTC 13004</strain>
    </source>
</reference>
<dbReference type="InterPro" id="IPR001656">
    <property type="entry name" value="PsdUridine_synth_TruD"/>
</dbReference>
<dbReference type="GO" id="GO:0031119">
    <property type="term" value="P:tRNA pseudouridine synthesis"/>
    <property type="evidence" value="ECO:0007669"/>
    <property type="project" value="UniProtKB-UniRule"/>
</dbReference>
<dbReference type="NCBIfam" id="TIGR00094">
    <property type="entry name" value="tRNA_TruD_broad"/>
    <property type="match status" value="1"/>
</dbReference>
<gene>
    <name evidence="4 6" type="primary">truD</name>
    <name evidence="6" type="ORF">CLAN_0647</name>
</gene>
<dbReference type="Proteomes" id="UP000202031">
    <property type="component" value="Chromosome"/>
</dbReference>
<evidence type="ECO:0000256" key="1">
    <source>
        <dbReference type="ARBA" id="ARBA00007953"/>
    </source>
</evidence>
<dbReference type="PROSITE" id="PS50984">
    <property type="entry name" value="TRUD"/>
    <property type="match status" value="1"/>
</dbReference>
<dbReference type="GO" id="GO:0003723">
    <property type="term" value="F:RNA binding"/>
    <property type="evidence" value="ECO:0007669"/>
    <property type="project" value="InterPro"/>
</dbReference>
<accession>A0A1X9SME9</accession>
<proteinExistence type="inferred from homology"/>
<reference evidence="7" key="2">
    <citation type="journal article" date="2017" name="Genome Biol. Evol.">
        <title>Comparative genomic analysis identifies a Campylobacter clade deficient in selenium metabolism.</title>
        <authorList>
            <person name="Miller W.G."/>
            <person name="Yee E."/>
            <person name="Lopes B.S."/>
            <person name="Chapman M.H."/>
            <person name="Huynh S."/>
            <person name="Bono J.L."/>
            <person name="Parker C.T."/>
            <person name="Strachan N.J.C."/>
            <person name="Forbes K.J."/>
        </authorList>
    </citation>
    <scope>NUCLEOTIDE SEQUENCE [LARGE SCALE GENOMIC DNA]</scope>
    <source>
        <strain evidence="7">NCTC 13004</strain>
    </source>
</reference>
<comment type="similarity">
    <text evidence="1 4">Belongs to the pseudouridine synthase TruD family.</text>
</comment>
<dbReference type="InterPro" id="IPR042214">
    <property type="entry name" value="TruD_catalytic"/>
</dbReference>
<dbReference type="EMBL" id="CP015578">
    <property type="protein sequence ID" value="ARQ97395.1"/>
    <property type="molecule type" value="Genomic_DNA"/>
</dbReference>
<keyword evidence="2 4" id="KW-0819">tRNA processing</keyword>
<evidence type="ECO:0000259" key="5">
    <source>
        <dbReference type="PROSITE" id="PS50984"/>
    </source>
</evidence>
<feature type="active site" description="Nucleophile" evidence="4">
    <location>
        <position position="82"/>
    </location>
</feature>
<feature type="domain" description="TRUD" evidence="5">
    <location>
        <begin position="157"/>
        <end position="345"/>
    </location>
</feature>
<name>A0A1X9SME9_9BACT</name>
<dbReference type="HAMAP" id="MF_01082">
    <property type="entry name" value="TruD"/>
    <property type="match status" value="1"/>
</dbReference>
<dbReference type="GeneID" id="46921122"/>
<evidence type="ECO:0000313" key="7">
    <source>
        <dbReference type="Proteomes" id="UP000202031"/>
    </source>
</evidence>
<dbReference type="RefSeq" id="WP_100590583.1">
    <property type="nucleotide sequence ID" value="NZ_CP015578.1"/>
</dbReference>
<dbReference type="PANTHER" id="PTHR47811">
    <property type="entry name" value="TRNA PSEUDOURIDINE SYNTHASE D"/>
    <property type="match status" value="1"/>
</dbReference>
<dbReference type="GO" id="GO:0160150">
    <property type="term" value="F:tRNA pseudouridine(13) synthase activity"/>
    <property type="evidence" value="ECO:0007669"/>
    <property type="project" value="UniProtKB-EC"/>
</dbReference>
<dbReference type="AlphaFoldDB" id="A0A1X9SME9"/>
<dbReference type="Pfam" id="PF01142">
    <property type="entry name" value="TruD"/>
    <property type="match status" value="3"/>
</dbReference>
<protein>
    <recommendedName>
        <fullName evidence="4">tRNA pseudouridine synthase D</fullName>
        <ecNumber evidence="4">5.4.99.27</ecNumber>
    </recommendedName>
    <alternativeName>
        <fullName evidence="4">tRNA pseudouridine(13) synthase</fullName>
    </alternativeName>
    <alternativeName>
        <fullName evidence="4">tRNA pseudouridylate synthase D</fullName>
    </alternativeName>
    <alternativeName>
        <fullName evidence="4">tRNA-uridine isomerase D</fullName>
    </alternativeName>
</protein>
<sequence length="380" mass="43883">MENSAIFKPLLTTTHAPINAYFSKNSSDFVVREIPLYEFSGSGEHLMIEIQKKGLSTFEALSIFSSATGAKIRDFGYAGLKDKDGMTTQFISIPSKFESQINNFTHPNIKIIKTIYHNNKLRIGHLKGNHFFIRLKKVLPSEAKKLENAINLIDSRGFANYFGYQRFGKFADNYLKAKELLIAISKGDKKALKRYNPKLRDFLISAYQSEIFNRILSKRVEISRFCDSFSVRELSEIYKFDLDTIKNLKRQKQFFKLICGEVMGHYPFGKLFLCENLDLEVEKFIQRDRTSCGLLMGFKTYESSGIAQEIEREIIAQNMEFANLMSGSRRFNWVWADDMKYSYNEEEAQFSLSFTLQKGCYATILLREILGREIFDGGDL</sequence>
<keyword evidence="3 4" id="KW-0413">Isomerase</keyword>